<evidence type="ECO:0000256" key="1">
    <source>
        <dbReference type="ARBA" id="ARBA00022737"/>
    </source>
</evidence>
<feature type="region of interest" description="Disordered" evidence="3">
    <location>
        <begin position="404"/>
        <end position="428"/>
    </location>
</feature>
<feature type="region of interest" description="Disordered" evidence="3">
    <location>
        <begin position="342"/>
        <end position="365"/>
    </location>
</feature>
<dbReference type="InterPro" id="IPR002110">
    <property type="entry name" value="Ankyrin_rpt"/>
</dbReference>
<dbReference type="Pfam" id="PF12796">
    <property type="entry name" value="Ank_2"/>
    <property type="match status" value="2"/>
</dbReference>
<dbReference type="SUPFAM" id="SSF48403">
    <property type="entry name" value="Ankyrin repeat"/>
    <property type="match status" value="1"/>
</dbReference>
<dbReference type="EMBL" id="JALJAT010000001">
    <property type="protein sequence ID" value="KAK4476269.1"/>
    <property type="molecule type" value="Genomic_DNA"/>
</dbReference>
<dbReference type="GO" id="GO:0004857">
    <property type="term" value="F:enzyme inhibitor activity"/>
    <property type="evidence" value="ECO:0007669"/>
    <property type="project" value="TreeGrafter"/>
</dbReference>
<evidence type="ECO:0000256" key="2">
    <source>
        <dbReference type="PROSITE-ProRule" id="PRU00023"/>
    </source>
</evidence>
<dbReference type="GO" id="GO:0017020">
    <property type="term" value="F:myosin phosphatase regulator activity"/>
    <property type="evidence" value="ECO:0007669"/>
    <property type="project" value="TreeGrafter"/>
</dbReference>
<name>A0AAE1ZMG2_SCHME</name>
<dbReference type="PANTHER" id="PTHR24179:SF29">
    <property type="entry name" value="LD46604P"/>
    <property type="match status" value="1"/>
</dbReference>
<feature type="repeat" description="ANK" evidence="2">
    <location>
        <begin position="127"/>
        <end position="159"/>
    </location>
</feature>
<organism evidence="4 5">
    <name type="scientific">Schistosoma mekongi</name>
    <name type="common">Parasitic worm</name>
    <dbReference type="NCBI Taxonomy" id="38744"/>
    <lineage>
        <taxon>Eukaryota</taxon>
        <taxon>Metazoa</taxon>
        <taxon>Spiralia</taxon>
        <taxon>Lophotrochozoa</taxon>
        <taxon>Platyhelminthes</taxon>
        <taxon>Trematoda</taxon>
        <taxon>Digenea</taxon>
        <taxon>Strigeidida</taxon>
        <taxon>Schistosomatoidea</taxon>
        <taxon>Schistosomatidae</taxon>
        <taxon>Schistosoma</taxon>
    </lineage>
</organism>
<dbReference type="PANTHER" id="PTHR24179">
    <property type="entry name" value="PROTEIN PHOSPHATASE 1 REGULATORY SUBUNIT 12"/>
    <property type="match status" value="1"/>
</dbReference>
<dbReference type="AlphaFoldDB" id="A0AAE1ZMG2"/>
<keyword evidence="1" id="KW-0677">Repeat</keyword>
<protein>
    <recommendedName>
        <fullName evidence="6">Protein phosphatase 1 regulatory inhibitor subunit 16B</fullName>
    </recommendedName>
</protein>
<evidence type="ECO:0000313" key="5">
    <source>
        <dbReference type="Proteomes" id="UP001292079"/>
    </source>
</evidence>
<feature type="repeat" description="ANK" evidence="2">
    <location>
        <begin position="255"/>
        <end position="287"/>
    </location>
</feature>
<evidence type="ECO:0000313" key="4">
    <source>
        <dbReference type="EMBL" id="KAK4476269.1"/>
    </source>
</evidence>
<comment type="caution">
    <text evidence="4">The sequence shown here is derived from an EMBL/GenBank/DDBJ whole genome shotgun (WGS) entry which is preliminary data.</text>
</comment>
<feature type="repeat" description="ANK" evidence="2">
    <location>
        <begin position="94"/>
        <end position="126"/>
    </location>
</feature>
<evidence type="ECO:0008006" key="6">
    <source>
        <dbReference type="Google" id="ProtNLM"/>
    </source>
</evidence>
<dbReference type="InterPro" id="IPR036770">
    <property type="entry name" value="Ankyrin_rpt-contain_sf"/>
</dbReference>
<keyword evidence="5" id="KW-1185">Reference proteome</keyword>
<dbReference type="Gene3D" id="1.25.40.20">
    <property type="entry name" value="Ankyrin repeat-containing domain"/>
    <property type="match status" value="2"/>
</dbReference>
<reference evidence="4" key="1">
    <citation type="submission" date="2022-04" db="EMBL/GenBank/DDBJ databases">
        <authorList>
            <person name="Xu L."/>
            <person name="Lv Z."/>
        </authorList>
    </citation>
    <scope>NUCLEOTIDE SEQUENCE</scope>
    <source>
        <strain evidence="4">LV_2022a</strain>
    </source>
</reference>
<dbReference type="InterPro" id="IPR051226">
    <property type="entry name" value="PP1_Regulatory_Subunit"/>
</dbReference>
<dbReference type="SMART" id="SM00248">
    <property type="entry name" value="ANK"/>
    <property type="match status" value="5"/>
</dbReference>
<keyword evidence="2" id="KW-0040">ANK repeat</keyword>
<proteinExistence type="predicted"/>
<feature type="repeat" description="ANK" evidence="2">
    <location>
        <begin position="222"/>
        <end position="254"/>
    </location>
</feature>
<accession>A0AAE1ZMG2</accession>
<evidence type="ECO:0000256" key="3">
    <source>
        <dbReference type="SAM" id="MobiDB-lite"/>
    </source>
</evidence>
<dbReference type="Proteomes" id="UP001292079">
    <property type="component" value="Unassembled WGS sequence"/>
</dbReference>
<gene>
    <name evidence="4" type="ORF">MN116_001474</name>
</gene>
<feature type="compositionally biased region" description="Basic and acidic residues" evidence="3">
    <location>
        <begin position="344"/>
        <end position="361"/>
    </location>
</feature>
<reference evidence="4" key="2">
    <citation type="journal article" date="2023" name="Infect Dis Poverty">
        <title>Chromosome-scale genome of the human blood fluke Schistosoma mekongi and its implications for public health.</title>
        <authorList>
            <person name="Zhou M."/>
            <person name="Xu L."/>
            <person name="Xu D."/>
            <person name="Chen W."/>
            <person name="Khan J."/>
            <person name="Hu Y."/>
            <person name="Huang H."/>
            <person name="Wei H."/>
            <person name="Zhang Y."/>
            <person name="Chusongsang P."/>
            <person name="Tanasarnprasert K."/>
            <person name="Hu X."/>
            <person name="Limpanont Y."/>
            <person name="Lv Z."/>
        </authorList>
    </citation>
    <scope>NUCLEOTIDE SEQUENCE</scope>
    <source>
        <strain evidence="4">LV_2022a</strain>
    </source>
</reference>
<dbReference type="PROSITE" id="PS50088">
    <property type="entry name" value="ANK_REPEAT"/>
    <property type="match status" value="4"/>
</dbReference>
<dbReference type="PROSITE" id="PS50297">
    <property type="entry name" value="ANK_REP_REGION"/>
    <property type="match status" value="4"/>
</dbReference>
<sequence>MMNNLHTGSSALDVKRIEAARANRQLQLENWRDYERQMLIAERHTKKSYPRKTHNASVKFTDNCVLLDATLRGDFEEVEYLLSNGINPNISNVDGLTALHQACIDNDGALCNLLLNYGANVNARDADLWTPLHAASTCGYLQICQLLIKRGADLKACNADGLIPYDICDDEKTSDFLQSQMHKLGISPLEIEEARSEPEMKMLSDLKTAHLKRYDLNILDSQGAAPIHVAAACGYCEVGLFLLQSGVNPNSLDADGWTPSHVAACWGELEMIKLLVSHGGDLTIPTPDGRTAFTICDNNETHDEVCAIWNMREKLRSSAKLMDSNCSIKPFRRRRSGSLIHRSSLRDKSNLSRREAKEEAQFAHSSSISLTDVPSVYEKYGQNQNGNHDLIVGDRHTLHTVNGVKNSTLPVSPNLRKQKSHMPNQTNDIKRDSRLPILLNSDDYEYKQRDFTHSVDNAIHHSQQGDSKAQNSFFNQREITILSTDETNSKIKYFNGRTTIIDKRANTRSVCSSNDSNSTTQSNNLKYLTNREVHLNNLNHPYQNPSSSDLSLPQYIDQERVTDYSQHNLFRQECCRKCTIL</sequence>
<dbReference type="GO" id="GO:0005737">
    <property type="term" value="C:cytoplasm"/>
    <property type="evidence" value="ECO:0007669"/>
    <property type="project" value="TreeGrafter"/>
</dbReference>